<reference evidence="2 3" key="1">
    <citation type="submission" date="2011-08" db="EMBL/GenBank/DDBJ databases">
        <authorList>
            <person name="Weinstock G."/>
            <person name="Sodergren E."/>
            <person name="Clifton S."/>
            <person name="Fulton L."/>
            <person name="Fulton B."/>
            <person name="Courtney L."/>
            <person name="Fronick C."/>
            <person name="Harrison M."/>
            <person name="Strong C."/>
            <person name="Farmer C."/>
            <person name="Delahaunty K."/>
            <person name="Markovic C."/>
            <person name="Hall O."/>
            <person name="Minx P."/>
            <person name="Tomlinson C."/>
            <person name="Mitreva M."/>
            <person name="Hou S."/>
            <person name="Chen J."/>
            <person name="Wollam A."/>
            <person name="Pepin K.H."/>
            <person name="Johnson M."/>
            <person name="Bhonagiri V."/>
            <person name="Zhang X."/>
            <person name="Suruliraj S."/>
            <person name="Warren W."/>
            <person name="Chinwalla A."/>
            <person name="Mardis E.R."/>
            <person name="Wilson R.K."/>
        </authorList>
    </citation>
    <scope>NUCLEOTIDE SEQUENCE [LARGE SCALE GENOMIC DNA]</scope>
    <source>
        <strain evidence="2 3">DP7</strain>
    </source>
</reference>
<dbReference type="EMBL" id="AFZX01000043">
    <property type="protein sequence ID" value="EHL07383.1"/>
    <property type="molecule type" value="Genomic_DNA"/>
</dbReference>
<sequence length="166" mass="17288">MKVETKVKVYSNLSFSILFGVLFTIVGGLLTNGAVDWAGFPLTALVGIAVGFTIAMVLPLGKWGAVVAGKVAKPDTFLFNLVMNAVLLIAILAFMCPILNLFIGSVLMGAPVAVILPQSYALYIPFFLIGLGVTALLGGLIMKLVLKCAGASGVVPASEKSTQEKV</sequence>
<evidence type="ECO:0000313" key="3">
    <source>
        <dbReference type="Proteomes" id="UP000004416"/>
    </source>
</evidence>
<feature type="transmembrane region" description="Helical" evidence="1">
    <location>
        <begin position="120"/>
        <end position="142"/>
    </location>
</feature>
<evidence type="ECO:0000256" key="1">
    <source>
        <dbReference type="SAM" id="Phobius"/>
    </source>
</evidence>
<dbReference type="RefSeq" id="WP_005811359.1">
    <property type="nucleotide sequence ID" value="NZ_JH414462.1"/>
</dbReference>
<feature type="transmembrane region" description="Helical" evidence="1">
    <location>
        <begin position="37"/>
        <end position="60"/>
    </location>
</feature>
<name>G9XLV7_DESHA</name>
<dbReference type="PATRIC" id="fig|537010.4.peg.1817"/>
<proteinExistence type="predicted"/>
<feature type="transmembrane region" description="Helical" evidence="1">
    <location>
        <begin position="12"/>
        <end position="31"/>
    </location>
</feature>
<feature type="transmembrane region" description="Helical" evidence="1">
    <location>
        <begin position="81"/>
        <end position="108"/>
    </location>
</feature>
<evidence type="ECO:0000313" key="2">
    <source>
        <dbReference type="EMBL" id="EHL07383.1"/>
    </source>
</evidence>
<comment type="caution">
    <text evidence="2">The sequence shown here is derived from an EMBL/GenBank/DDBJ whole genome shotgun (WGS) entry which is preliminary data.</text>
</comment>
<dbReference type="AlphaFoldDB" id="G9XLV7"/>
<organism evidence="2 3">
    <name type="scientific">Desulfitobacterium hafniense DP7</name>
    <dbReference type="NCBI Taxonomy" id="537010"/>
    <lineage>
        <taxon>Bacteria</taxon>
        <taxon>Bacillati</taxon>
        <taxon>Bacillota</taxon>
        <taxon>Clostridia</taxon>
        <taxon>Eubacteriales</taxon>
        <taxon>Desulfitobacteriaceae</taxon>
        <taxon>Desulfitobacterium</taxon>
    </lineage>
</organism>
<keyword evidence="1" id="KW-0812">Transmembrane</keyword>
<dbReference type="HOGENOM" id="CLU_1600054_0_0_9"/>
<dbReference type="Proteomes" id="UP000004416">
    <property type="component" value="Unassembled WGS sequence"/>
</dbReference>
<gene>
    <name evidence="2" type="ORF">HMPREF0322_01943</name>
</gene>
<keyword evidence="1" id="KW-1133">Transmembrane helix</keyword>
<accession>G9XLV7</accession>
<keyword evidence="1" id="KW-0472">Membrane</keyword>
<protein>
    <submittedName>
        <fullName evidence="2">Uncharacterized protein</fullName>
    </submittedName>
</protein>